<dbReference type="InterPro" id="IPR023214">
    <property type="entry name" value="HAD_sf"/>
</dbReference>
<evidence type="ECO:0000313" key="1">
    <source>
        <dbReference type="EMBL" id="MEX5285495.1"/>
    </source>
</evidence>
<keyword evidence="1" id="KW-0378">Hydrolase</keyword>
<dbReference type="CDD" id="cd07518">
    <property type="entry name" value="HAD_YbiV-Like"/>
    <property type="match status" value="1"/>
</dbReference>
<dbReference type="Gene3D" id="3.30.1240.10">
    <property type="match status" value="1"/>
</dbReference>
<dbReference type="SFLD" id="SFLDG01140">
    <property type="entry name" value="C2.B:_Phosphomannomutase_and_P"/>
    <property type="match status" value="1"/>
</dbReference>
<dbReference type="GO" id="GO:0016787">
    <property type="term" value="F:hydrolase activity"/>
    <property type="evidence" value="ECO:0007669"/>
    <property type="project" value="UniProtKB-KW"/>
</dbReference>
<comment type="caution">
    <text evidence="1">The sequence shown here is derived from an EMBL/GenBank/DDBJ whole genome shotgun (WGS) entry which is preliminary data.</text>
</comment>
<dbReference type="EMBL" id="JARVLH010000004">
    <property type="protein sequence ID" value="MEX5285495.1"/>
    <property type="molecule type" value="Genomic_DNA"/>
</dbReference>
<gene>
    <name evidence="1" type="ORF">QCO44_07580</name>
</gene>
<dbReference type="InterPro" id="IPR006379">
    <property type="entry name" value="HAD-SF_hydro_IIB"/>
</dbReference>
<evidence type="ECO:0000313" key="2">
    <source>
        <dbReference type="Proteomes" id="UP001559623"/>
    </source>
</evidence>
<organism evidence="1 2">
    <name type="scientific">Selenomonas sputigena</name>
    <dbReference type="NCBI Taxonomy" id="69823"/>
    <lineage>
        <taxon>Bacteria</taxon>
        <taxon>Bacillati</taxon>
        <taxon>Bacillota</taxon>
        <taxon>Negativicutes</taxon>
        <taxon>Selenomonadales</taxon>
        <taxon>Selenomonadaceae</taxon>
        <taxon>Selenomonas</taxon>
    </lineage>
</organism>
<dbReference type="EC" id="3.1.3.-" evidence="1"/>
<dbReference type="PANTHER" id="PTHR10000:SF53">
    <property type="entry name" value="5-AMINO-6-(5-PHOSPHO-D-RIBITYLAMINO)URACIL PHOSPHATASE YBJI-RELATED"/>
    <property type="match status" value="1"/>
</dbReference>
<dbReference type="InterPro" id="IPR000150">
    <property type="entry name" value="Cof"/>
</dbReference>
<keyword evidence="2" id="KW-1185">Reference proteome</keyword>
<accession>A0ABV3X5M1</accession>
<dbReference type="RefSeq" id="WP_368847224.1">
    <property type="nucleotide sequence ID" value="NZ_CP194411.1"/>
</dbReference>
<dbReference type="Proteomes" id="UP001559623">
    <property type="component" value="Unassembled WGS sequence"/>
</dbReference>
<dbReference type="Gene3D" id="3.40.50.1000">
    <property type="entry name" value="HAD superfamily/HAD-like"/>
    <property type="match status" value="1"/>
</dbReference>
<dbReference type="NCBIfam" id="TIGR00099">
    <property type="entry name" value="Cof-subfamily"/>
    <property type="match status" value="1"/>
</dbReference>
<dbReference type="PANTHER" id="PTHR10000">
    <property type="entry name" value="PHOSPHOSERINE PHOSPHATASE"/>
    <property type="match status" value="1"/>
</dbReference>
<proteinExistence type="predicted"/>
<protein>
    <submittedName>
        <fullName evidence="1">HAD family hydrolase</fullName>
        <ecNumber evidence="1">3.1.3.-</ecNumber>
    </submittedName>
</protein>
<dbReference type="NCBIfam" id="TIGR01484">
    <property type="entry name" value="HAD-SF-IIB"/>
    <property type="match status" value="1"/>
</dbReference>
<sequence length="266" mass="30057">MIKLIFCDMDGTLLDEAGDLPQELGGVLAELKERGVIFAPASGRQYAALLRHFRPWADDLLFCAENGAYVVRQGKEISSDTIAPAFCREILRRAAAIPEAYAVWCGKECAYVTSRNEEFFRQMTYYYTEYRIVADFSEVRDEAIKFSFCDPLHADAEHTIYPGLRTLGEDVKVVVSSEYWIDIMNKRTNKGAAVRRVQELLDVKPEECMAFGDYLNDIEMLGAVGESYAMENAHPEAKAAAKHIAPSNREHGVMRVLRRLLDEGRI</sequence>
<name>A0ABV3X5M1_9FIRM</name>
<reference evidence="1 2" key="1">
    <citation type="submission" date="2023-04" db="EMBL/GenBank/DDBJ databases">
        <title>Genome Sequence of Selenomonas sputigena ATCC 33150.</title>
        <authorList>
            <person name="Miller D.P."/>
            <person name="Anvari S."/>
            <person name="Polson S.W."/>
            <person name="Macdonald M."/>
            <person name="Mcdowell J.V."/>
        </authorList>
    </citation>
    <scope>NUCLEOTIDE SEQUENCE [LARGE SCALE GENOMIC DNA]</scope>
    <source>
        <strain evidence="1 2">ATCC 33150</strain>
    </source>
</reference>
<dbReference type="SFLD" id="SFLDS00003">
    <property type="entry name" value="Haloacid_Dehalogenase"/>
    <property type="match status" value="1"/>
</dbReference>
<dbReference type="Pfam" id="PF08282">
    <property type="entry name" value="Hydrolase_3"/>
    <property type="match status" value="1"/>
</dbReference>
<dbReference type="SUPFAM" id="SSF56784">
    <property type="entry name" value="HAD-like"/>
    <property type="match status" value="1"/>
</dbReference>
<dbReference type="InterPro" id="IPR036412">
    <property type="entry name" value="HAD-like_sf"/>
</dbReference>